<dbReference type="EMBL" id="HE793032">
    <property type="protein sequence ID" value="CCG56395.1"/>
    <property type="molecule type" value="Genomic_DNA"/>
</dbReference>
<evidence type="ECO:0000313" key="3">
    <source>
        <dbReference type="EMBL" id="CCG56395.1"/>
    </source>
</evidence>
<feature type="chain" id="PRO_5003834242" evidence="2">
    <location>
        <begin position="21"/>
        <end position="453"/>
    </location>
</feature>
<feature type="signal peptide" evidence="2">
    <location>
        <begin position="1"/>
        <end position="20"/>
    </location>
</feature>
<dbReference type="Proteomes" id="UP000003759">
    <property type="component" value="Chromosome"/>
</dbReference>
<protein>
    <submittedName>
        <fullName evidence="3">Sialidase (Neuraminidase) family protein-like protein</fullName>
    </submittedName>
</protein>
<proteinExistence type="predicted"/>
<feature type="region of interest" description="Disordered" evidence="1">
    <location>
        <begin position="26"/>
        <end position="49"/>
    </location>
</feature>
<gene>
    <name evidence="3" type="ORF">WESB_0925</name>
</gene>
<evidence type="ECO:0000313" key="4">
    <source>
        <dbReference type="Proteomes" id="UP000003759"/>
    </source>
</evidence>
<dbReference type="AlphaFoldDB" id="K0JJF9"/>
<reference evidence="3 4" key="1">
    <citation type="journal article" date="2012" name="BMC Genomics">
        <title>Comparative genomics of Brachyspira pilosicoli strains: genome rearrangements, reductions and correlation of genetic compliment with phenotypic diversity.</title>
        <authorList>
            <person name="Mappley L.J."/>
            <person name="Black M.L."/>
            <person name="Abuoun M."/>
            <person name="Darby A.C."/>
            <person name="Woodward M.J."/>
            <person name="Parkhill J."/>
            <person name="Turner A.K."/>
            <person name="Bellgard M.I."/>
            <person name="La T."/>
            <person name="Phillips N.D."/>
            <person name="La Ragione R.M."/>
            <person name="Hampson D.J."/>
        </authorList>
    </citation>
    <scope>NUCLEOTIDE SEQUENCE [LARGE SCALE GENOMIC DNA]</scope>
    <source>
        <strain evidence="3">WesB</strain>
    </source>
</reference>
<organism evidence="3 4">
    <name type="scientific">Brachyspira pilosicoli WesB</name>
    <dbReference type="NCBI Taxonomy" id="1161918"/>
    <lineage>
        <taxon>Bacteria</taxon>
        <taxon>Pseudomonadati</taxon>
        <taxon>Spirochaetota</taxon>
        <taxon>Spirochaetia</taxon>
        <taxon>Brachyspirales</taxon>
        <taxon>Brachyspiraceae</taxon>
        <taxon>Brachyspira</taxon>
    </lineage>
</organism>
<dbReference type="PATRIC" id="fig|1161918.5.peg.222"/>
<dbReference type="KEGG" id="bpw:WESB_0925"/>
<evidence type="ECO:0000256" key="2">
    <source>
        <dbReference type="SAM" id="SignalP"/>
    </source>
</evidence>
<accession>K0JJF9</accession>
<keyword evidence="2" id="KW-0732">Signal</keyword>
<dbReference type="CDD" id="cd15482">
    <property type="entry name" value="Sialidase_non-viral"/>
    <property type="match status" value="1"/>
</dbReference>
<evidence type="ECO:0000256" key="1">
    <source>
        <dbReference type="SAM" id="MobiDB-lite"/>
    </source>
</evidence>
<dbReference type="RefSeq" id="WP_014932772.1">
    <property type="nucleotide sequence ID" value="NC_018604.1"/>
</dbReference>
<dbReference type="PROSITE" id="PS51257">
    <property type="entry name" value="PROKAR_LIPOPROTEIN"/>
    <property type="match status" value="1"/>
</dbReference>
<name>K0JJF9_BRAPL</name>
<dbReference type="Gene3D" id="2.120.10.10">
    <property type="match status" value="1"/>
</dbReference>
<dbReference type="HOGENOM" id="CLU_578311_0_0_12"/>
<sequence>MSKKIIYLLSLLMALSLVFAGCKKASTAPTGDGPTKEDEVKPPSNLGSTGLFDTQAKLDEYKEKPIQQSTEVAKYENGNYMRNPVITVVGGSTVVVFYEIRYQTAGAGNDVALTGENAVSIAYVQSKDSGISFSTTGMGEPKFVGGAASSGAADAHGAPIVFNTGDKIVVVASAGIGLSSGVYQAGTKESKLQYSVATITGDTVGDFGSWKDITVDQNTIKGYGYTQFGTHSARGTITDDGKTLLLPVTLADYTVSPSKFGYVLYTGTVSGDSVTWTQKGNKVDMPYNGGVVKETRIPKGTSDSDYVYLAVSSDRVRISQGKNGSNPTETPIVGSDGSAGTLVVSNWQGATSYDPSKYNTNGGTKQAILSHVLATEQNLAIRLVDENFANQTSGNFALGGAYEANAKSSSMDVLNDGTIVMIAEGGKVTDAATRPFYIYFSRFSQAYIANQTK</sequence>